<protein>
    <submittedName>
        <fullName evidence="2">Anoctamin</fullName>
    </submittedName>
</protein>
<organism evidence="1 2">
    <name type="scientific">Panagrolaimus sp. PS1159</name>
    <dbReference type="NCBI Taxonomy" id="55785"/>
    <lineage>
        <taxon>Eukaryota</taxon>
        <taxon>Metazoa</taxon>
        <taxon>Ecdysozoa</taxon>
        <taxon>Nematoda</taxon>
        <taxon>Chromadorea</taxon>
        <taxon>Rhabditida</taxon>
        <taxon>Tylenchina</taxon>
        <taxon>Panagrolaimomorpha</taxon>
        <taxon>Panagrolaimoidea</taxon>
        <taxon>Panagrolaimidae</taxon>
        <taxon>Panagrolaimus</taxon>
    </lineage>
</organism>
<proteinExistence type="predicted"/>
<accession>A0AC35FNB3</accession>
<dbReference type="Proteomes" id="UP000887580">
    <property type="component" value="Unplaced"/>
</dbReference>
<evidence type="ECO:0000313" key="1">
    <source>
        <dbReference type="Proteomes" id="UP000887580"/>
    </source>
</evidence>
<dbReference type="WBParaSite" id="PS1159_v2.g18745.t1">
    <property type="protein sequence ID" value="PS1159_v2.g18745.t1"/>
    <property type="gene ID" value="PS1159_v2.g18745"/>
</dbReference>
<evidence type="ECO:0000313" key="2">
    <source>
        <dbReference type="WBParaSite" id="PS1159_v2.g18745.t1"/>
    </source>
</evidence>
<sequence length="1190" mass="136826">MWENKDQISDDLKRALPTARLLTGPSIPDYKQRAEYLSLLERSSSDTMPRSNKVQGFSPYDKPKRKSTVSSVNELAASSTEPLGGGEPLPPPTAKPSDAGEAESSTSTLVNESHLESNLKKDEIPLQNGAESKEETVQTAANGMIRGTRNSIITGGPPSLFFSDGRRQIDYILAYDDNGVDEDEDDDDSVMGDHPNGNNDEEKVLDDLDGIPIRKNHWRKATRRRIFEENLEKLGLQLEWHDSDKMDIKFVLIHAPFRVLCKQAELLKIRMPVYINDAKKLENNLMDGVINKVLQRFKFLDFRGEVQKRMDSEDYFTQPFIEQHLDCFIGHEDKQNFFPRTARSRMVYDFLIRTRYDRSDSDKFRAGIERLLKNYTYSAAYPLHDEIDWYTTPDLTKCSDRQLLYECWVKFRNFYKYQPLHLIQRYFGSKIGLYFAWLGYYTRFLYGIAFIGILCVIWGAATMSSDLPSNDICAENGIGSKVLICPSCDEFCDYVPLNGSCTYAKLTYLFDNTSTIIFAALMSIWATLFLECWKRYHAELAYKWNIHDLETEDEIMRPEFQFRIRRRRINPATQIYEPYLPLWEKIVRVFGSGMTVLFFLCLVIALVIGIIVYRAIVMQVFYAMEGVSFIQSKAVIVTSVTAASINLVFILILNYFYNILALKLTEYECPRTQLEFESSYTVKVFLFQFINFYSSLFYIAFVKGRLSGAPGSHPDLYSKQIQIDGHRLEECDPAGCMFELVVQLLIIMCGKQFYNSFLEMGYPIVMGWFRRWHIRLPESKKEQLKRERIQQQHDVVDANPDTVTLYEKDFALNGPTDQFLFDEYLEMVIQFGFITLFVAAFPLAPFFALINNIMEIRLDAYKFIVTSRKPMPAQAKNIGIWLTILDILSNLAVICNAFVIAFTSDFIPKLYYYSTRYTMEGYVEFSLSYFDARNLNVTKTDYPNVTVCRYRDFRKPPCTLLGNDTTQFNGDVECGNSYEYATEYWIIFAYRLIFVLIFEHVVMTIKSLFAYLIPDIPTKIVVQIQREKYLARQAILQRQDDLLTQRDDSPRSPYDPQDQIFNSDRKPADNDEVAIQPGNTFTDGEPFEKPPAELSRIIGKLSRHASVSSRASQTPSRQQSAPPFGAGGESDGPRFRGIINRASKEHDGGEDVIDEIINDLNAQPPKDGSIESFHTCHTNSTNTINLAGNN</sequence>
<reference evidence="2" key="1">
    <citation type="submission" date="2022-11" db="UniProtKB">
        <authorList>
            <consortium name="WormBaseParasite"/>
        </authorList>
    </citation>
    <scope>IDENTIFICATION</scope>
</reference>
<name>A0AC35FNB3_9BILA</name>